<name>A0A0M3J2I1_ANISI</name>
<dbReference type="InterPro" id="IPR018045">
    <property type="entry name" value="S04_transporter_CS"/>
</dbReference>
<gene>
    <name evidence="7" type="ORF">ASIM_LOCUS1614</name>
</gene>
<keyword evidence="8" id="KW-1185">Reference proteome</keyword>
<feature type="transmembrane region" description="Helical" evidence="5">
    <location>
        <begin position="226"/>
        <end position="250"/>
    </location>
</feature>
<evidence type="ECO:0000256" key="1">
    <source>
        <dbReference type="ARBA" id="ARBA00004141"/>
    </source>
</evidence>
<evidence type="ECO:0000256" key="2">
    <source>
        <dbReference type="ARBA" id="ARBA00022692"/>
    </source>
</evidence>
<keyword evidence="2 5" id="KW-0812">Transmembrane</keyword>
<accession>A0A0M3J2I1</accession>
<sequence>MDSADTKFHTPRKERLEKIVRGVRNKLTFRHLWRTIRRFLPIINWLPQYEWKRSFFGDLSGGLTMAVFAVPRGIAQASITGVDPVYGLYTAIFPSFMYIFFGTSKHNSLGGFVVLSLMTRAAIEKVMLMQASMNTWDNSTMDIFNATNPNHNLSTFPMPFEPDSMNETDFEFTNDEINANVWEASQHSVKPIEVAATLVFLSACIQILMGILRFEHLTCYFSQQVMSGFVVGGCVHVFFAQIGDILGIQLEKRAGPGYLYYRVQDLLTHLNETKAATVTMSAMSITFLLFGKEILQPWLSQIFLFPIPYDLILAIVAITATNFAELADRHQIIVVGNIPTRFPPPSLPRFDLLPSICIDALSIAAIAVAIHVTVAKIVEKRYEYNIKCGQ</sequence>
<dbReference type="InterPro" id="IPR001902">
    <property type="entry name" value="SLC26A/SulP_fam"/>
</dbReference>
<dbReference type="Pfam" id="PF00916">
    <property type="entry name" value="Sulfate_transp"/>
    <property type="match status" value="1"/>
</dbReference>
<evidence type="ECO:0000256" key="3">
    <source>
        <dbReference type="ARBA" id="ARBA00022989"/>
    </source>
</evidence>
<feature type="domain" description="SLC26A/SulP transporter" evidence="6">
    <location>
        <begin position="55"/>
        <end position="389"/>
    </location>
</feature>
<evidence type="ECO:0000313" key="8">
    <source>
        <dbReference type="Proteomes" id="UP000267096"/>
    </source>
</evidence>
<feature type="transmembrane region" description="Helical" evidence="5">
    <location>
        <begin position="352"/>
        <end position="374"/>
    </location>
</feature>
<evidence type="ECO:0000256" key="4">
    <source>
        <dbReference type="ARBA" id="ARBA00023136"/>
    </source>
</evidence>
<feature type="transmembrane region" description="Helical" evidence="5">
    <location>
        <begin position="194"/>
        <end position="214"/>
    </location>
</feature>
<feature type="transmembrane region" description="Helical" evidence="5">
    <location>
        <begin position="270"/>
        <end position="290"/>
    </location>
</feature>
<evidence type="ECO:0000259" key="6">
    <source>
        <dbReference type="Pfam" id="PF00916"/>
    </source>
</evidence>
<keyword evidence="4 5" id="KW-0472">Membrane</keyword>
<evidence type="ECO:0000313" key="7">
    <source>
        <dbReference type="EMBL" id="VDK18966.1"/>
    </source>
</evidence>
<comment type="subcellular location">
    <subcellularLocation>
        <location evidence="1">Membrane</location>
        <topology evidence="1">Multi-pass membrane protein</topology>
    </subcellularLocation>
</comment>
<dbReference type="Proteomes" id="UP000267096">
    <property type="component" value="Unassembled WGS sequence"/>
</dbReference>
<reference evidence="7 8" key="2">
    <citation type="submission" date="2018-11" db="EMBL/GenBank/DDBJ databases">
        <authorList>
            <consortium name="Pathogen Informatics"/>
        </authorList>
    </citation>
    <scope>NUCLEOTIDE SEQUENCE [LARGE SCALE GENOMIC DNA]</scope>
</reference>
<dbReference type="PANTHER" id="PTHR11814">
    <property type="entry name" value="SULFATE TRANSPORTER"/>
    <property type="match status" value="1"/>
</dbReference>
<dbReference type="AlphaFoldDB" id="A0A0M3J2I1"/>
<reference evidence="9" key="1">
    <citation type="submission" date="2017-02" db="UniProtKB">
        <authorList>
            <consortium name="WormBaseParasite"/>
        </authorList>
    </citation>
    <scope>IDENTIFICATION</scope>
</reference>
<dbReference type="GO" id="GO:0016020">
    <property type="term" value="C:membrane"/>
    <property type="evidence" value="ECO:0007669"/>
    <property type="project" value="UniProtKB-SubCell"/>
</dbReference>
<dbReference type="WBParaSite" id="ASIM_0000173901-mRNA-1">
    <property type="protein sequence ID" value="ASIM_0000173901-mRNA-1"/>
    <property type="gene ID" value="ASIM_0000173901"/>
</dbReference>
<evidence type="ECO:0000313" key="9">
    <source>
        <dbReference type="WBParaSite" id="ASIM_0000173901-mRNA-1"/>
    </source>
</evidence>
<dbReference type="EMBL" id="UYRR01001811">
    <property type="protein sequence ID" value="VDK18966.1"/>
    <property type="molecule type" value="Genomic_DNA"/>
</dbReference>
<keyword evidence="3 5" id="KW-1133">Transmembrane helix</keyword>
<organism evidence="9">
    <name type="scientific">Anisakis simplex</name>
    <name type="common">Herring worm</name>
    <dbReference type="NCBI Taxonomy" id="6269"/>
    <lineage>
        <taxon>Eukaryota</taxon>
        <taxon>Metazoa</taxon>
        <taxon>Ecdysozoa</taxon>
        <taxon>Nematoda</taxon>
        <taxon>Chromadorea</taxon>
        <taxon>Rhabditida</taxon>
        <taxon>Spirurina</taxon>
        <taxon>Ascaridomorpha</taxon>
        <taxon>Ascaridoidea</taxon>
        <taxon>Anisakidae</taxon>
        <taxon>Anisakis</taxon>
        <taxon>Anisakis simplex complex</taxon>
    </lineage>
</organism>
<dbReference type="PROSITE" id="PS01130">
    <property type="entry name" value="SLC26A"/>
    <property type="match status" value="1"/>
</dbReference>
<dbReference type="InterPro" id="IPR011547">
    <property type="entry name" value="SLC26A/SulP_dom"/>
</dbReference>
<feature type="transmembrane region" description="Helical" evidence="5">
    <location>
        <begin position="302"/>
        <end position="320"/>
    </location>
</feature>
<evidence type="ECO:0000256" key="5">
    <source>
        <dbReference type="SAM" id="Phobius"/>
    </source>
</evidence>
<dbReference type="OrthoDB" id="288203at2759"/>
<proteinExistence type="predicted"/>
<dbReference type="GO" id="GO:0008271">
    <property type="term" value="F:secondary active sulfate transmembrane transporter activity"/>
    <property type="evidence" value="ECO:0007669"/>
    <property type="project" value="InterPro"/>
</dbReference>
<protein>
    <submittedName>
        <fullName evidence="9">Sulfate permease family protein 3 (inferred by orthology to a C. elegans protein)</fullName>
    </submittedName>
</protein>